<dbReference type="RefSeq" id="WP_025483462.1">
    <property type="nucleotide sequence ID" value="NZ_JBBMFM010000031.1"/>
</dbReference>
<evidence type="ECO:0008006" key="4">
    <source>
        <dbReference type="Google" id="ProtNLM"/>
    </source>
</evidence>
<sequence>MGIDFELVLAVFILAGLLAVNVVMFISLGKQGDERRRLIIEKASAGTFAVIVVYILFCVIEGLYHSVTKGVSVEGMNPFITLTVSSIIYLAHLLYYRRKYGD</sequence>
<gene>
    <name evidence="2" type="ORF">WMQ36_10420</name>
</gene>
<protein>
    <recommendedName>
        <fullName evidence="4">DUF2178 domain-containing protein</fullName>
    </recommendedName>
</protein>
<dbReference type="Proteomes" id="UP001454086">
    <property type="component" value="Unassembled WGS sequence"/>
</dbReference>
<keyword evidence="3" id="KW-1185">Reference proteome</keyword>
<accession>A0ABV1D4S1</accession>
<keyword evidence="1" id="KW-1133">Transmembrane helix</keyword>
<keyword evidence="1" id="KW-0812">Transmembrane</keyword>
<organism evidence="2 3">
    <name type="scientific">Enterocloster hominis</name>
    <name type="common">ex Hitch et al. 2024</name>
    <dbReference type="NCBI Taxonomy" id="1917870"/>
    <lineage>
        <taxon>Bacteria</taxon>
        <taxon>Bacillati</taxon>
        <taxon>Bacillota</taxon>
        <taxon>Clostridia</taxon>
        <taxon>Lachnospirales</taxon>
        <taxon>Lachnospiraceae</taxon>
        <taxon>Enterocloster</taxon>
    </lineage>
</organism>
<feature type="transmembrane region" description="Helical" evidence="1">
    <location>
        <begin position="79"/>
        <end position="96"/>
    </location>
</feature>
<evidence type="ECO:0000256" key="1">
    <source>
        <dbReference type="SAM" id="Phobius"/>
    </source>
</evidence>
<name>A0ABV1D4S1_9FIRM</name>
<feature type="transmembrane region" description="Helical" evidence="1">
    <location>
        <begin position="6"/>
        <end position="28"/>
    </location>
</feature>
<comment type="caution">
    <text evidence="2">The sequence shown here is derived from an EMBL/GenBank/DDBJ whole genome shotgun (WGS) entry which is preliminary data.</text>
</comment>
<dbReference type="EMBL" id="JBBMFM010000031">
    <property type="protein sequence ID" value="MEQ2425387.1"/>
    <property type="molecule type" value="Genomic_DNA"/>
</dbReference>
<evidence type="ECO:0000313" key="2">
    <source>
        <dbReference type="EMBL" id="MEQ2425387.1"/>
    </source>
</evidence>
<evidence type="ECO:0000313" key="3">
    <source>
        <dbReference type="Proteomes" id="UP001454086"/>
    </source>
</evidence>
<keyword evidence="1" id="KW-0472">Membrane</keyword>
<proteinExistence type="predicted"/>
<reference evidence="2 3" key="1">
    <citation type="submission" date="2024-03" db="EMBL/GenBank/DDBJ databases">
        <title>Human intestinal bacterial collection.</title>
        <authorList>
            <person name="Pauvert C."/>
            <person name="Hitch T.C.A."/>
            <person name="Clavel T."/>
        </authorList>
    </citation>
    <scope>NUCLEOTIDE SEQUENCE [LARGE SCALE GENOMIC DNA]</scope>
    <source>
        <strain evidence="2 3">CLA-SR-H021</strain>
    </source>
</reference>
<dbReference type="Pfam" id="PF09946">
    <property type="entry name" value="DUF2178"/>
    <property type="match status" value="1"/>
</dbReference>
<feature type="transmembrane region" description="Helical" evidence="1">
    <location>
        <begin position="48"/>
        <end position="67"/>
    </location>
</feature>
<dbReference type="InterPro" id="IPR019235">
    <property type="entry name" value="DUF2178_TM"/>
</dbReference>